<dbReference type="EMBL" id="QRQO01000005">
    <property type="protein sequence ID" value="RHN16580.1"/>
    <property type="molecule type" value="Genomic_DNA"/>
</dbReference>
<evidence type="ECO:0000313" key="3">
    <source>
        <dbReference type="EMBL" id="RGZ85437.1"/>
    </source>
</evidence>
<evidence type="ECO:0000313" key="8">
    <source>
        <dbReference type="Proteomes" id="UP000284621"/>
    </source>
</evidence>
<dbReference type="Proteomes" id="UP000283700">
    <property type="component" value="Unassembled WGS sequence"/>
</dbReference>
<dbReference type="EMBL" id="QSEP01000008">
    <property type="protein sequence ID" value="RGZ85437.1"/>
    <property type="molecule type" value="Genomic_DNA"/>
</dbReference>
<dbReference type="Proteomes" id="UP000262524">
    <property type="component" value="Unassembled WGS sequence"/>
</dbReference>
<proteinExistence type="predicted"/>
<evidence type="ECO:0000313" key="7">
    <source>
        <dbReference type="Proteomes" id="UP000283700"/>
    </source>
</evidence>
<accession>A0A374NVK9</accession>
<evidence type="ECO:0000259" key="1">
    <source>
        <dbReference type="Pfam" id="PF12652"/>
    </source>
</evidence>
<name>A0A374NVK9_9FIRM</name>
<dbReference type="Pfam" id="PF12652">
    <property type="entry name" value="CotJB"/>
    <property type="match status" value="1"/>
</dbReference>
<gene>
    <name evidence="4" type="ORF">DW833_04020</name>
    <name evidence="3" type="ORF">DW972_03140</name>
    <name evidence="5" type="ORF">DWZ29_03035</name>
    <name evidence="2" type="ORF">DXD91_00700</name>
</gene>
<evidence type="ECO:0000313" key="5">
    <source>
        <dbReference type="EMBL" id="RHN16580.1"/>
    </source>
</evidence>
<keyword evidence="2" id="KW-0946">Virion</keyword>
<dbReference type="EMBL" id="QSID01000003">
    <property type="protein sequence ID" value="RHC67054.1"/>
    <property type="molecule type" value="Genomic_DNA"/>
</dbReference>
<reference evidence="6 7" key="1">
    <citation type="submission" date="2018-08" db="EMBL/GenBank/DDBJ databases">
        <title>A genome reference for cultivated species of the human gut microbiota.</title>
        <authorList>
            <person name="Zou Y."/>
            <person name="Xue W."/>
            <person name="Luo G."/>
        </authorList>
    </citation>
    <scope>NUCLEOTIDE SEQUENCE [LARGE SCALE GENOMIC DNA]</scope>
    <source>
        <strain evidence="5 7">AF31-17AC</strain>
        <strain evidence="4 8">AM34-3LB</strain>
        <strain evidence="3 9">AM48-23BH</strain>
        <strain evidence="2 6">TM10-1AC</strain>
    </source>
</reference>
<keyword evidence="2" id="KW-0167">Capsid protein</keyword>
<evidence type="ECO:0000313" key="6">
    <source>
        <dbReference type="Proteomes" id="UP000262524"/>
    </source>
</evidence>
<evidence type="ECO:0000313" key="9">
    <source>
        <dbReference type="Proteomes" id="UP000286561"/>
    </source>
</evidence>
<keyword evidence="8" id="KW-1185">Reference proteome</keyword>
<evidence type="ECO:0000313" key="2">
    <source>
        <dbReference type="EMBL" id="RGI92566.1"/>
    </source>
</evidence>
<dbReference type="Proteomes" id="UP000284621">
    <property type="component" value="Unassembled WGS sequence"/>
</dbReference>
<evidence type="ECO:0000313" key="4">
    <source>
        <dbReference type="EMBL" id="RHC67054.1"/>
    </source>
</evidence>
<organism evidence="2 6">
    <name type="scientific">Anaerobutyricum hallii</name>
    <dbReference type="NCBI Taxonomy" id="39488"/>
    <lineage>
        <taxon>Bacteria</taxon>
        <taxon>Bacillati</taxon>
        <taxon>Bacillota</taxon>
        <taxon>Clostridia</taxon>
        <taxon>Lachnospirales</taxon>
        <taxon>Lachnospiraceae</taxon>
        <taxon>Anaerobutyricum</taxon>
    </lineage>
</organism>
<comment type="caution">
    <text evidence="2">The sequence shown here is derived from an EMBL/GenBank/DDBJ whole genome shotgun (WGS) entry which is preliminary data.</text>
</comment>
<feature type="domain" description="Protein CotJB" evidence="1">
    <location>
        <begin position="10"/>
        <end position="80"/>
    </location>
</feature>
<protein>
    <submittedName>
        <fullName evidence="2">Spore coat protein CotJB</fullName>
    </submittedName>
</protein>
<dbReference type="Proteomes" id="UP000286561">
    <property type="component" value="Unassembled WGS sequence"/>
</dbReference>
<sequence length="83" mass="9769">MNQQNLKCYIDFVSFAALDCAMFLDTHPKNAEGLEYFEYYTNARKQALKEYSSRFSPLTLDTVPKGTDFWAWANEPWPWEMEG</sequence>
<dbReference type="AlphaFoldDB" id="A0A374NVK9"/>
<dbReference type="InterPro" id="IPR024207">
    <property type="entry name" value="CotJB_dom"/>
</dbReference>
<dbReference type="EMBL" id="QSOE01000002">
    <property type="protein sequence ID" value="RGI92566.1"/>
    <property type="molecule type" value="Genomic_DNA"/>
</dbReference>